<evidence type="ECO:0000313" key="2">
    <source>
        <dbReference type="EMBL" id="MFC4356457.1"/>
    </source>
</evidence>
<gene>
    <name evidence="2" type="ORF">ACFO0N_00670</name>
</gene>
<accession>A0ABD5P714</accession>
<name>A0ABD5P714_9EURY</name>
<feature type="region of interest" description="Disordered" evidence="1">
    <location>
        <begin position="1"/>
        <end position="43"/>
    </location>
</feature>
<evidence type="ECO:0000313" key="3">
    <source>
        <dbReference type="Proteomes" id="UP001595921"/>
    </source>
</evidence>
<comment type="caution">
    <text evidence="2">The sequence shown here is derived from an EMBL/GenBank/DDBJ whole genome shotgun (WGS) entry which is preliminary data.</text>
</comment>
<proteinExistence type="predicted"/>
<sequence length="120" mass="13025">MRNTLPPADDSSDSSGSTTDGRSSRTDEGASAGPSEDDGRWRLAPHARIIVYEAEDGGELLTIYDCAAAQKPPSAQIRGNLVRVSARHESTRTPTGYLVDLREPALLVRQDPDHWRVDPA</sequence>
<organism evidence="2 3">
    <name type="scientific">Halobium salinum</name>
    <dbReference type="NCBI Taxonomy" id="1364940"/>
    <lineage>
        <taxon>Archaea</taxon>
        <taxon>Methanobacteriati</taxon>
        <taxon>Methanobacteriota</taxon>
        <taxon>Stenosarchaea group</taxon>
        <taxon>Halobacteria</taxon>
        <taxon>Halobacteriales</taxon>
        <taxon>Haloferacaceae</taxon>
        <taxon>Halobium</taxon>
    </lineage>
</organism>
<evidence type="ECO:0008006" key="4">
    <source>
        <dbReference type="Google" id="ProtNLM"/>
    </source>
</evidence>
<dbReference type="Proteomes" id="UP001595921">
    <property type="component" value="Unassembled WGS sequence"/>
</dbReference>
<dbReference type="RefSeq" id="WP_390208672.1">
    <property type="nucleotide sequence ID" value="NZ_JBHSDS010000001.1"/>
</dbReference>
<protein>
    <recommendedName>
        <fullName evidence="4">Halobacterial output domain-containing protein</fullName>
    </recommendedName>
</protein>
<keyword evidence="3" id="KW-1185">Reference proteome</keyword>
<dbReference type="AlphaFoldDB" id="A0ABD5P714"/>
<reference evidence="2 3" key="1">
    <citation type="journal article" date="2019" name="Int. J. Syst. Evol. Microbiol.">
        <title>The Global Catalogue of Microorganisms (GCM) 10K type strain sequencing project: providing services to taxonomists for standard genome sequencing and annotation.</title>
        <authorList>
            <consortium name="The Broad Institute Genomics Platform"/>
            <consortium name="The Broad Institute Genome Sequencing Center for Infectious Disease"/>
            <person name="Wu L."/>
            <person name="Ma J."/>
        </authorList>
    </citation>
    <scope>NUCLEOTIDE SEQUENCE [LARGE SCALE GENOMIC DNA]</scope>
    <source>
        <strain evidence="2 3">CGMCC 1.12553</strain>
    </source>
</reference>
<evidence type="ECO:0000256" key="1">
    <source>
        <dbReference type="SAM" id="MobiDB-lite"/>
    </source>
</evidence>
<dbReference type="EMBL" id="JBHSDS010000001">
    <property type="protein sequence ID" value="MFC4356457.1"/>
    <property type="molecule type" value="Genomic_DNA"/>
</dbReference>